<dbReference type="AlphaFoldDB" id="A0A916VZE8"/>
<dbReference type="GO" id="GO:0003677">
    <property type="term" value="F:DNA binding"/>
    <property type="evidence" value="ECO:0007669"/>
    <property type="project" value="InterPro"/>
</dbReference>
<dbReference type="Gene3D" id="1.10.10.1550">
    <property type="entry name" value="ROS/MUCR transcriptional regulator protein"/>
    <property type="match status" value="1"/>
</dbReference>
<evidence type="ECO:0000313" key="3">
    <source>
        <dbReference type="Proteomes" id="UP000596977"/>
    </source>
</evidence>
<accession>A0A916VZE8</accession>
<comment type="similarity">
    <text evidence="1">Belongs to the ros/MucR family.</text>
</comment>
<proteinExistence type="inferred from homology"/>
<dbReference type="GO" id="GO:0008270">
    <property type="term" value="F:zinc ion binding"/>
    <property type="evidence" value="ECO:0007669"/>
    <property type="project" value="InterPro"/>
</dbReference>
<keyword evidence="3" id="KW-1185">Reference proteome</keyword>
<reference evidence="2 3" key="1">
    <citation type="journal article" date="2014" name="Int. J. Syst. Evol. Microbiol.">
        <title>Complete genome sequence of Corynebacterium casei LMG S-19264T (=DSM 44701T), isolated from a smear-ripened cheese.</title>
        <authorList>
            <consortium name="US DOE Joint Genome Institute (JGI-PGF)"/>
            <person name="Walter F."/>
            <person name="Albersmeier A."/>
            <person name="Kalinowski J."/>
            <person name="Ruckert C."/>
        </authorList>
    </citation>
    <scope>NUCLEOTIDE SEQUENCE [LARGE SCALE GENOMIC DNA]</scope>
    <source>
        <strain evidence="2 3">CGMCC 1.15896</strain>
    </source>
</reference>
<dbReference type="Proteomes" id="UP000596977">
    <property type="component" value="Unassembled WGS sequence"/>
</dbReference>
<name>A0A916VZE8_9HYPH</name>
<comment type="caution">
    <text evidence="2">The sequence shown here is derived from an EMBL/GenBank/DDBJ whole genome shotgun (WGS) entry which is preliminary data.</text>
</comment>
<dbReference type="EMBL" id="BMKB01000004">
    <property type="protein sequence ID" value="GGA54808.1"/>
    <property type="molecule type" value="Genomic_DNA"/>
</dbReference>
<dbReference type="RefSeq" id="WP_280516125.1">
    <property type="nucleotide sequence ID" value="NZ_BMKB01000004.1"/>
</dbReference>
<organism evidence="2 3">
    <name type="scientific">Pelagibacterium lentulum</name>
    <dbReference type="NCBI Taxonomy" id="2029865"/>
    <lineage>
        <taxon>Bacteria</taxon>
        <taxon>Pseudomonadati</taxon>
        <taxon>Pseudomonadota</taxon>
        <taxon>Alphaproteobacteria</taxon>
        <taxon>Hyphomicrobiales</taxon>
        <taxon>Devosiaceae</taxon>
        <taxon>Pelagibacterium</taxon>
    </lineage>
</organism>
<evidence type="ECO:0000313" key="2">
    <source>
        <dbReference type="EMBL" id="GGA54808.1"/>
    </source>
</evidence>
<protein>
    <submittedName>
        <fullName evidence="2">MucR family transcriptional regulator</fullName>
    </submittedName>
</protein>
<dbReference type="InterPro" id="IPR041920">
    <property type="entry name" value="ROS/MUCR_sf"/>
</dbReference>
<gene>
    <name evidence="2" type="ORF">GCM10011499_26200</name>
</gene>
<sequence length="140" mass="15508">MSATETMEPRVDIDLVEFSTEIVSAYVSHNAISPADLPRLIADVHSALKLLAAEEVAAPVEDKKPAVPVRKSVTPDYIVCLEDGKKFKSLKRHLRTHYNLSPEEYREKWGLPADYPMVAPSYSATRSKLAKDNGLGRKAS</sequence>
<dbReference type="Pfam" id="PF05443">
    <property type="entry name" value="ROS_MUCR"/>
    <property type="match status" value="1"/>
</dbReference>
<dbReference type="InterPro" id="IPR008807">
    <property type="entry name" value="ROS_MUCR"/>
</dbReference>
<dbReference type="GO" id="GO:0006355">
    <property type="term" value="P:regulation of DNA-templated transcription"/>
    <property type="evidence" value="ECO:0007669"/>
    <property type="project" value="InterPro"/>
</dbReference>
<evidence type="ECO:0000256" key="1">
    <source>
        <dbReference type="ARBA" id="ARBA00007031"/>
    </source>
</evidence>